<dbReference type="EMBL" id="CH477289">
    <property type="protein sequence ID" value="EAT44670.1"/>
    <property type="molecule type" value="Genomic_DNA"/>
</dbReference>
<dbReference type="CDD" id="cd00397">
    <property type="entry name" value="DNA_BRE_C"/>
    <property type="match status" value="1"/>
</dbReference>
<keyword evidence="2" id="KW-0233">DNA recombination</keyword>
<dbReference type="PhylomeDB" id="Q17E01"/>
<keyword evidence="1" id="KW-0238">DNA-binding</keyword>
<dbReference type="AlphaFoldDB" id="Q17E01"/>
<dbReference type="InterPro" id="IPR002104">
    <property type="entry name" value="Integrase_catalytic"/>
</dbReference>
<dbReference type="GO" id="GO:0006310">
    <property type="term" value="P:DNA recombination"/>
    <property type="evidence" value="ECO:0007669"/>
    <property type="project" value="UniProtKB-KW"/>
</dbReference>
<dbReference type="InterPro" id="IPR011010">
    <property type="entry name" value="DNA_brk_join_enz"/>
</dbReference>
<reference evidence="5" key="1">
    <citation type="submission" date="2005-10" db="EMBL/GenBank/DDBJ databases">
        <authorList>
            <person name="Loftus B.J."/>
            <person name="Nene V.M."/>
            <person name="Hannick L.I."/>
            <person name="Bidwell S."/>
            <person name="Haas B."/>
            <person name="Amedeo P."/>
            <person name="Orvis J."/>
            <person name="Wortman J.R."/>
            <person name="White O.R."/>
            <person name="Salzberg S."/>
            <person name="Shumway M."/>
            <person name="Koo H."/>
            <person name="Zhao Y."/>
            <person name="Holmes M."/>
            <person name="Miller J."/>
            <person name="Schatz M."/>
            <person name="Pop M."/>
            <person name="Pai G."/>
            <person name="Utterback T."/>
            <person name="Rogers Y.-H."/>
            <person name="Kravitz S."/>
            <person name="Fraser C.M."/>
        </authorList>
    </citation>
    <scope>NUCLEOTIDE SEQUENCE</scope>
    <source>
        <strain evidence="5">Liverpool</strain>
    </source>
</reference>
<gene>
    <name evidence="5" type="ORF">AaeL_AAEL003988</name>
</gene>
<sequence length="434" mass="49547">MNRLLQHWGLEALSNRFAEHLIDLNVLDYILDVDIVDLCRDLPIRYRLVLRHNLQNGYHKNAVVAEQSDKEQHTFENDAKDQYNINPDYLGNYSQPPNFVSVPETSVNKYDFSGAESEREDALASKSFDLMTEEESRMSDSDSDSPMDVETPEETTSDRQIPEKSKTLYEGAYKKFDEWRSRNSITSVDENCLLAYFTQEMGSQKPSTKWSHFSMLKATINMNLGIQIATFTNLVSFLKKKSDGYSPKKSKILTRADIFRFLKEADDDKYLALKVVLIVGVYGACRREEILKLTLNDIEDTGVNVRINVPNPKTKTIRQFVITKGNSPGVDMLKLFRSYAQKRPLDVPHSRFFVGYRSGKCTKQAIGINSIAHMPKQIAEFLNLPSPQEYTGHCFRRSAVSVLGDSGVDIAILKRHGRSQYERHAITFNLDADI</sequence>
<feature type="compositionally biased region" description="Acidic residues" evidence="3">
    <location>
        <begin position="141"/>
        <end position="155"/>
    </location>
</feature>
<protein>
    <submittedName>
        <fullName evidence="5">AAEL003988-PA</fullName>
    </submittedName>
</protein>
<dbReference type="InterPro" id="IPR013762">
    <property type="entry name" value="Integrase-like_cat_sf"/>
</dbReference>
<proteinExistence type="predicted"/>
<dbReference type="VEuPathDB" id="VectorBase:AAEL019886"/>
<dbReference type="HOGENOM" id="CLU_560457_0_0_1"/>
<dbReference type="Gene3D" id="1.10.443.10">
    <property type="entry name" value="Intergrase catalytic core"/>
    <property type="match status" value="1"/>
</dbReference>
<feature type="region of interest" description="Disordered" evidence="3">
    <location>
        <begin position="113"/>
        <end position="161"/>
    </location>
</feature>
<evidence type="ECO:0000313" key="6">
    <source>
        <dbReference type="Proteomes" id="UP000682892"/>
    </source>
</evidence>
<dbReference type="GO" id="GO:0015074">
    <property type="term" value="P:DNA integration"/>
    <property type="evidence" value="ECO:0007669"/>
    <property type="project" value="InterPro"/>
</dbReference>
<dbReference type="PROSITE" id="PS51898">
    <property type="entry name" value="TYR_RECOMBINASE"/>
    <property type="match status" value="1"/>
</dbReference>
<dbReference type="STRING" id="7159.Q17E01"/>
<dbReference type="GO" id="GO:0003677">
    <property type="term" value="F:DNA binding"/>
    <property type="evidence" value="ECO:0007669"/>
    <property type="project" value="UniProtKB-KW"/>
</dbReference>
<accession>Q17E01</accession>
<feature type="domain" description="Tyr recombinase" evidence="4">
    <location>
        <begin position="248"/>
        <end position="434"/>
    </location>
</feature>
<dbReference type="eggNOG" id="ENOG502QTIN">
    <property type="taxonomic scope" value="Eukaryota"/>
</dbReference>
<dbReference type="InterPro" id="IPR050090">
    <property type="entry name" value="Tyrosine_recombinase_XerCD"/>
</dbReference>
<dbReference type="SUPFAM" id="SSF56349">
    <property type="entry name" value="DNA breaking-rejoining enzymes"/>
    <property type="match status" value="1"/>
</dbReference>
<dbReference type="PANTHER" id="PTHR30349">
    <property type="entry name" value="PHAGE INTEGRASE-RELATED"/>
    <property type="match status" value="1"/>
</dbReference>
<evidence type="ECO:0000259" key="4">
    <source>
        <dbReference type="PROSITE" id="PS51898"/>
    </source>
</evidence>
<dbReference type="Proteomes" id="UP000682892">
    <property type="component" value="Chromosome 3"/>
</dbReference>
<evidence type="ECO:0000256" key="2">
    <source>
        <dbReference type="ARBA" id="ARBA00023172"/>
    </source>
</evidence>
<dbReference type="PANTHER" id="PTHR30349:SF41">
    <property type="entry name" value="INTEGRASE_RECOMBINASE PROTEIN MJ0367-RELATED"/>
    <property type="match status" value="1"/>
</dbReference>
<evidence type="ECO:0000256" key="3">
    <source>
        <dbReference type="SAM" id="MobiDB-lite"/>
    </source>
</evidence>
<dbReference type="PaxDb" id="7159-AAEL003988-PA"/>
<evidence type="ECO:0000256" key="1">
    <source>
        <dbReference type="ARBA" id="ARBA00023125"/>
    </source>
</evidence>
<reference evidence="5" key="2">
    <citation type="journal article" date="2007" name="Science">
        <title>Genome sequence of Aedes aegypti, a major arbovirus vector.</title>
        <authorList>
            <person name="Nene V."/>
            <person name="Wortman J.R."/>
            <person name="Lawson D."/>
            <person name="Haas B."/>
            <person name="Kodira C."/>
            <person name="Tu Z.J."/>
            <person name="Loftus B."/>
            <person name="Xi Z."/>
            <person name="Megy K."/>
            <person name="Grabherr M."/>
            <person name="Ren Q."/>
            <person name="Zdobnov E.M."/>
            <person name="Lobo N.F."/>
            <person name="Campbell K.S."/>
            <person name="Brown S.E."/>
            <person name="Bonaldo M.F."/>
            <person name="Zhu J."/>
            <person name="Sinkins S.P."/>
            <person name="Hogenkamp D.G."/>
            <person name="Amedeo P."/>
            <person name="Arensburger P."/>
            <person name="Atkinson P.W."/>
            <person name="Bidwell S."/>
            <person name="Biedler J."/>
            <person name="Birney E."/>
            <person name="Bruggner R.V."/>
            <person name="Costas J."/>
            <person name="Coy M.R."/>
            <person name="Crabtree J."/>
            <person name="Crawford M."/>
            <person name="Debruyn B."/>
            <person name="Decaprio D."/>
            <person name="Eiglmeier K."/>
            <person name="Eisenstadt E."/>
            <person name="El-Dorry H."/>
            <person name="Gelbart W.M."/>
            <person name="Gomes S.L."/>
            <person name="Hammond M."/>
            <person name="Hannick L.I."/>
            <person name="Hogan J.R."/>
            <person name="Holmes M.H."/>
            <person name="Jaffe D."/>
            <person name="Johnston J.S."/>
            <person name="Kennedy R.C."/>
            <person name="Koo H."/>
            <person name="Kravitz S."/>
            <person name="Kriventseva E.V."/>
            <person name="Kulp D."/>
            <person name="Labutti K."/>
            <person name="Lee E."/>
            <person name="Li S."/>
            <person name="Lovin D.D."/>
            <person name="Mao C."/>
            <person name="Mauceli E."/>
            <person name="Menck C.F."/>
            <person name="Miller J.R."/>
            <person name="Montgomery P."/>
            <person name="Mori A."/>
            <person name="Nascimento A.L."/>
            <person name="Naveira H.F."/>
            <person name="Nusbaum C."/>
            <person name="O'leary S."/>
            <person name="Orvis J."/>
            <person name="Pertea M."/>
            <person name="Quesneville H."/>
            <person name="Reidenbach K.R."/>
            <person name="Rogers Y.H."/>
            <person name="Roth C.W."/>
            <person name="Schneider J.R."/>
            <person name="Schatz M."/>
            <person name="Shumway M."/>
            <person name="Stanke M."/>
            <person name="Stinson E.O."/>
            <person name="Tubio J.M."/>
            <person name="Vanzee J.P."/>
            <person name="Verjovski-Almeida S."/>
            <person name="Werner D."/>
            <person name="White O."/>
            <person name="Wyder S."/>
            <person name="Zeng Q."/>
            <person name="Zhao Q."/>
            <person name="Zhao Y."/>
            <person name="Hill C.A."/>
            <person name="Raikhel A.S."/>
            <person name="Soares M.B."/>
            <person name="Knudson D.L."/>
            <person name="Lee N.H."/>
            <person name="Galagan J."/>
            <person name="Salzberg S.L."/>
            <person name="Paulsen I.T."/>
            <person name="Dimopoulos G."/>
            <person name="Collins F.H."/>
            <person name="Birren B."/>
            <person name="Fraser-Liggett C.M."/>
            <person name="Severson D.W."/>
        </authorList>
    </citation>
    <scope>NUCLEOTIDE SEQUENCE [LARGE SCALE GENOMIC DNA]</scope>
    <source>
        <strain evidence="5">Liverpool</strain>
    </source>
</reference>
<evidence type="ECO:0000313" key="5">
    <source>
        <dbReference type="EMBL" id="EAT44670.1"/>
    </source>
</evidence>
<reference evidence="5" key="3">
    <citation type="submission" date="2012-09" db="EMBL/GenBank/DDBJ databases">
        <authorList>
            <consortium name="VectorBase"/>
        </authorList>
    </citation>
    <scope>NUCLEOTIDE SEQUENCE</scope>
    <source>
        <strain evidence="5">Liverpool</strain>
    </source>
</reference>
<dbReference type="OMA" id="HTFENDA"/>
<organism evidence="5 6">
    <name type="scientific">Aedes aegypti</name>
    <name type="common">Yellowfever mosquito</name>
    <name type="synonym">Culex aegypti</name>
    <dbReference type="NCBI Taxonomy" id="7159"/>
    <lineage>
        <taxon>Eukaryota</taxon>
        <taxon>Metazoa</taxon>
        <taxon>Ecdysozoa</taxon>
        <taxon>Arthropoda</taxon>
        <taxon>Hexapoda</taxon>
        <taxon>Insecta</taxon>
        <taxon>Pterygota</taxon>
        <taxon>Neoptera</taxon>
        <taxon>Endopterygota</taxon>
        <taxon>Diptera</taxon>
        <taxon>Nematocera</taxon>
        <taxon>Culicoidea</taxon>
        <taxon>Culicidae</taxon>
        <taxon>Culicinae</taxon>
        <taxon>Aedini</taxon>
        <taxon>Aedes</taxon>
        <taxon>Stegomyia</taxon>
    </lineage>
</organism>
<name>Q17E01_AEDAE</name>